<reference evidence="1" key="1">
    <citation type="submission" date="2006-02" db="EMBL/GenBank/DDBJ databases">
        <title>Sampling the accessory genome of the Sinorhizobium genus by suppressive subtractive hybridization.</title>
        <authorList>
            <person name="Moulin L."/>
            <person name="Ghazoui Z."/>
            <person name="Young P."/>
        </authorList>
    </citation>
    <scope>NUCLEOTIDE SEQUENCE</scope>
    <source>
        <strain evidence="1">LMG20216</strain>
    </source>
</reference>
<accession>D1CSE4</accession>
<proteinExistence type="predicted"/>
<feature type="non-terminal residue" evidence="1">
    <location>
        <position position="82"/>
    </location>
</feature>
<organism evidence="1">
    <name type="scientific">Ensifer adhaerens</name>
    <name type="common">Sinorhizobium morelense</name>
    <dbReference type="NCBI Taxonomy" id="106592"/>
    <lineage>
        <taxon>Bacteria</taxon>
        <taxon>Pseudomonadati</taxon>
        <taxon>Pseudomonadota</taxon>
        <taxon>Alphaproteobacteria</taxon>
        <taxon>Hyphomicrobiales</taxon>
        <taxon>Rhizobiaceae</taxon>
        <taxon>Sinorhizobium/Ensifer group</taxon>
        <taxon>Ensifer</taxon>
    </lineage>
</organism>
<dbReference type="AlphaFoldDB" id="D1CSE4"/>
<evidence type="ECO:0000313" key="1">
    <source>
        <dbReference type="EMBL" id="ABD74748.1"/>
    </source>
</evidence>
<protein>
    <submittedName>
        <fullName evidence="1">Uncharacterized protein</fullName>
    </submittedName>
</protein>
<sequence length="82" mass="9514">MRLQRRIMRLSLDFKKGSGGWEIICAFALREGLRYAFSTPIWIHSSSRFYVVSSVFDKVAIARAISRESEEAERLARYALEL</sequence>
<dbReference type="EMBL" id="DQ403285">
    <property type="protein sequence ID" value="ABD74748.1"/>
    <property type="molecule type" value="Genomic_DNA"/>
</dbReference>
<name>D1CSE4_ENSAD</name>